<organism evidence="16">
    <name type="scientific">Selaginella moellendorffii</name>
    <name type="common">Spikemoss</name>
    <dbReference type="NCBI Taxonomy" id="88036"/>
    <lineage>
        <taxon>Eukaryota</taxon>
        <taxon>Viridiplantae</taxon>
        <taxon>Streptophyta</taxon>
        <taxon>Embryophyta</taxon>
        <taxon>Tracheophyta</taxon>
        <taxon>Lycopodiopsida</taxon>
        <taxon>Selaginellales</taxon>
        <taxon>Selaginellaceae</taxon>
        <taxon>Selaginella</taxon>
    </lineage>
</organism>
<dbReference type="Pfam" id="PF01029">
    <property type="entry name" value="NusB"/>
    <property type="match status" value="1"/>
</dbReference>
<dbReference type="FunFam" id="3.40.50.150:FF:000022">
    <property type="entry name" value="Ribosomal RNA small subunit methyltransferase B"/>
    <property type="match status" value="1"/>
</dbReference>
<feature type="binding site" evidence="13">
    <location>
        <begin position="291"/>
        <end position="297"/>
    </location>
    <ligand>
        <name>S-adenosyl-L-methionine</name>
        <dbReference type="ChEBI" id="CHEBI:59789"/>
    </ligand>
</feature>
<evidence type="ECO:0000256" key="12">
    <source>
        <dbReference type="ARBA" id="ARBA00047283"/>
    </source>
</evidence>
<dbReference type="Pfam" id="PF01189">
    <property type="entry name" value="Methyltr_RsmB-F"/>
    <property type="match status" value="1"/>
</dbReference>
<feature type="binding site" evidence="13">
    <location>
        <position position="315"/>
    </location>
    <ligand>
        <name>S-adenosyl-L-methionine</name>
        <dbReference type="ChEBI" id="CHEBI:59789"/>
    </ligand>
</feature>
<dbReference type="InterPro" id="IPR023267">
    <property type="entry name" value="RCMT"/>
</dbReference>
<protein>
    <recommendedName>
        <fullName evidence="3">16S rRNA (cytosine(967)-C(5))-methyltransferase</fullName>
        <ecNumber evidence="3">2.1.1.176</ecNumber>
    </recommendedName>
    <alternativeName>
        <fullName evidence="10">16S rRNA m5C967 methyltransferase</fullName>
    </alternativeName>
    <alternativeName>
        <fullName evidence="11">rRNA (cytosine-C(5)-)-methyltransferase RsmB</fullName>
    </alternativeName>
</protein>
<dbReference type="InterPro" id="IPR023268">
    <property type="entry name" value="RCMT_RsmB-rel_pln"/>
</dbReference>
<dbReference type="PANTHER" id="PTHR22807">
    <property type="entry name" value="NOP2 YEAST -RELATED NOL1/NOP2/FMU SUN DOMAIN-CONTAINING"/>
    <property type="match status" value="1"/>
</dbReference>
<evidence type="ECO:0000256" key="9">
    <source>
        <dbReference type="ARBA" id="ARBA00022884"/>
    </source>
</evidence>
<dbReference type="KEGG" id="smo:SELMODRAFT_136794"/>
<comment type="function">
    <text evidence="1">Specifically methylates the cytosine at position 967 (m5C967) of 16S rRNA.</text>
</comment>
<evidence type="ECO:0000256" key="13">
    <source>
        <dbReference type="PROSITE-ProRule" id="PRU01023"/>
    </source>
</evidence>
<dbReference type="GO" id="GO:0008649">
    <property type="term" value="F:rRNA methyltransferase activity"/>
    <property type="evidence" value="ECO:0007669"/>
    <property type="project" value="InterPro"/>
</dbReference>
<dbReference type="InterPro" id="IPR035926">
    <property type="entry name" value="NusB-like_sf"/>
</dbReference>
<dbReference type="FunCoup" id="D8TCC6">
    <property type="interactions" value="771"/>
</dbReference>
<dbReference type="FunFam" id="3.30.70.1170:FF:000003">
    <property type="entry name" value="16S rRNA (Cytosine(967)-C(5))-methyltransferase RsmB"/>
    <property type="match status" value="1"/>
</dbReference>
<name>D8TCC6_SELML</name>
<dbReference type="Gene3D" id="3.40.50.150">
    <property type="entry name" value="Vaccinia Virus protein VP39"/>
    <property type="match status" value="1"/>
</dbReference>
<evidence type="ECO:0000256" key="7">
    <source>
        <dbReference type="ARBA" id="ARBA00022679"/>
    </source>
</evidence>
<evidence type="ECO:0000256" key="3">
    <source>
        <dbReference type="ARBA" id="ARBA00012140"/>
    </source>
</evidence>
<feature type="domain" description="SAM-dependent MTase RsmB/NOP-type" evidence="14">
    <location>
        <begin position="199"/>
        <end position="475"/>
    </location>
</feature>
<dbReference type="NCBIfam" id="TIGR00563">
    <property type="entry name" value="rsmB"/>
    <property type="match status" value="1"/>
</dbReference>
<dbReference type="PROSITE" id="PS51686">
    <property type="entry name" value="SAM_MT_RSMB_NOP"/>
    <property type="match status" value="1"/>
</dbReference>
<dbReference type="EMBL" id="GL377716">
    <property type="protein sequence ID" value="EFJ05660.1"/>
    <property type="molecule type" value="Genomic_DNA"/>
</dbReference>
<dbReference type="AlphaFoldDB" id="D8TCC6"/>
<dbReference type="Proteomes" id="UP000001514">
    <property type="component" value="Unassembled WGS sequence"/>
</dbReference>
<dbReference type="InterPro" id="IPR004573">
    <property type="entry name" value="rRNA_ssu_MeTfrase_B"/>
</dbReference>
<dbReference type="OMA" id="FSGMEPL"/>
<dbReference type="SUPFAM" id="SSF48013">
    <property type="entry name" value="NusB-like"/>
    <property type="match status" value="1"/>
</dbReference>
<dbReference type="Gene3D" id="3.30.70.1170">
    <property type="entry name" value="Sun protein, domain 3"/>
    <property type="match status" value="1"/>
</dbReference>
<evidence type="ECO:0000313" key="16">
    <source>
        <dbReference type="Proteomes" id="UP000001514"/>
    </source>
</evidence>
<dbReference type="Gramene" id="EFJ05660">
    <property type="protein sequence ID" value="EFJ05660"/>
    <property type="gene ID" value="SELMODRAFT_136794"/>
</dbReference>
<dbReference type="NCBIfam" id="NF011494">
    <property type="entry name" value="PRK14902.1"/>
    <property type="match status" value="1"/>
</dbReference>
<evidence type="ECO:0000256" key="5">
    <source>
        <dbReference type="ARBA" id="ARBA00022552"/>
    </source>
</evidence>
<dbReference type="InterPro" id="IPR006027">
    <property type="entry name" value="NusB_RsmB_TIM44"/>
</dbReference>
<dbReference type="PANTHER" id="PTHR22807:SF61">
    <property type="entry name" value="NOL1_NOP2_SUN FAMILY PROTEIN _ ANTITERMINATION NUSB DOMAIN-CONTAINING PROTEIN"/>
    <property type="match status" value="1"/>
</dbReference>
<dbReference type="EC" id="2.1.1.176" evidence="3"/>
<dbReference type="InterPro" id="IPR029063">
    <property type="entry name" value="SAM-dependent_MTases_sf"/>
</dbReference>
<evidence type="ECO:0000259" key="14">
    <source>
        <dbReference type="PROSITE" id="PS51686"/>
    </source>
</evidence>
<dbReference type="OrthoDB" id="427002at2759"/>
<keyword evidence="8 13" id="KW-0949">S-adenosyl-L-methionine</keyword>
<dbReference type="GO" id="GO:0006355">
    <property type="term" value="P:regulation of DNA-templated transcription"/>
    <property type="evidence" value="ECO:0007669"/>
    <property type="project" value="InterPro"/>
</dbReference>
<keyword evidence="16" id="KW-1185">Reference proteome</keyword>
<proteinExistence type="inferred from homology"/>
<keyword evidence="7 13" id="KW-0808">Transferase</keyword>
<evidence type="ECO:0000256" key="11">
    <source>
        <dbReference type="ARBA" id="ARBA00031088"/>
    </source>
</evidence>
<dbReference type="InterPro" id="IPR054728">
    <property type="entry name" value="RsmB-like_ferredoxin"/>
</dbReference>
<feature type="active site" description="Nucleophile" evidence="13">
    <location>
        <position position="414"/>
    </location>
</feature>
<feature type="binding site" evidence="13">
    <location>
        <position position="361"/>
    </location>
    <ligand>
        <name>S-adenosyl-L-methionine</name>
        <dbReference type="ChEBI" id="CHEBI:59789"/>
    </ligand>
</feature>
<dbReference type="PRINTS" id="PR02008">
    <property type="entry name" value="RCMTFAMILY"/>
</dbReference>
<evidence type="ECO:0000256" key="10">
    <source>
        <dbReference type="ARBA" id="ARBA00030399"/>
    </source>
</evidence>
<dbReference type="InterPro" id="IPR049560">
    <property type="entry name" value="MeTrfase_RsmB-F_NOP2_cat"/>
</dbReference>
<dbReference type="Pfam" id="PF22458">
    <property type="entry name" value="RsmF-B_ferredox"/>
    <property type="match status" value="1"/>
</dbReference>
<evidence type="ECO:0000256" key="8">
    <source>
        <dbReference type="ARBA" id="ARBA00022691"/>
    </source>
</evidence>
<keyword evidence="5" id="KW-0698">rRNA processing</keyword>
<dbReference type="InParanoid" id="D8TCC6"/>
<dbReference type="CDD" id="cd02440">
    <property type="entry name" value="AdoMet_MTases"/>
    <property type="match status" value="1"/>
</dbReference>
<evidence type="ECO:0000256" key="6">
    <source>
        <dbReference type="ARBA" id="ARBA00022603"/>
    </source>
</evidence>
<dbReference type="HOGENOM" id="CLU_005316_0_1_1"/>
<dbReference type="GO" id="GO:0003723">
    <property type="term" value="F:RNA binding"/>
    <property type="evidence" value="ECO:0007669"/>
    <property type="project" value="UniProtKB-UniRule"/>
</dbReference>
<evidence type="ECO:0000313" key="15">
    <source>
        <dbReference type="EMBL" id="EFJ05660.1"/>
    </source>
</evidence>
<accession>D8TCC6</accession>
<dbReference type="PRINTS" id="PR02009">
    <property type="entry name" value="RCMTFMUVIRPL"/>
</dbReference>
<comment type="catalytic activity">
    <reaction evidence="12">
        <text>cytidine(967) in 16S rRNA + S-adenosyl-L-methionine = 5-methylcytidine(967) in 16S rRNA + S-adenosyl-L-homocysteine + H(+)</text>
        <dbReference type="Rhea" id="RHEA:42748"/>
        <dbReference type="Rhea" id="RHEA-COMP:10219"/>
        <dbReference type="Rhea" id="RHEA-COMP:10220"/>
        <dbReference type="ChEBI" id="CHEBI:15378"/>
        <dbReference type="ChEBI" id="CHEBI:57856"/>
        <dbReference type="ChEBI" id="CHEBI:59789"/>
        <dbReference type="ChEBI" id="CHEBI:74483"/>
        <dbReference type="ChEBI" id="CHEBI:82748"/>
        <dbReference type="EC" id="2.1.1.176"/>
    </reaction>
</comment>
<dbReference type="GO" id="GO:0005737">
    <property type="term" value="C:cytoplasm"/>
    <property type="evidence" value="ECO:0007669"/>
    <property type="project" value="UniProtKB-SubCell"/>
</dbReference>
<evidence type="ECO:0000256" key="4">
    <source>
        <dbReference type="ARBA" id="ARBA00022490"/>
    </source>
</evidence>
<dbReference type="eggNOG" id="KOG1122">
    <property type="taxonomic scope" value="Eukaryota"/>
</dbReference>
<dbReference type="GO" id="GO:0001510">
    <property type="term" value="P:RNA methylation"/>
    <property type="evidence" value="ECO:0000318"/>
    <property type="project" value="GO_Central"/>
</dbReference>
<reference evidence="15 16" key="1">
    <citation type="journal article" date="2011" name="Science">
        <title>The Selaginella genome identifies genetic changes associated with the evolution of vascular plants.</title>
        <authorList>
            <person name="Banks J.A."/>
            <person name="Nishiyama T."/>
            <person name="Hasebe M."/>
            <person name="Bowman J.L."/>
            <person name="Gribskov M."/>
            <person name="dePamphilis C."/>
            <person name="Albert V.A."/>
            <person name="Aono N."/>
            <person name="Aoyama T."/>
            <person name="Ambrose B.A."/>
            <person name="Ashton N.W."/>
            <person name="Axtell M.J."/>
            <person name="Barker E."/>
            <person name="Barker M.S."/>
            <person name="Bennetzen J.L."/>
            <person name="Bonawitz N.D."/>
            <person name="Chapple C."/>
            <person name="Cheng C."/>
            <person name="Correa L.G."/>
            <person name="Dacre M."/>
            <person name="DeBarry J."/>
            <person name="Dreyer I."/>
            <person name="Elias M."/>
            <person name="Engstrom E.M."/>
            <person name="Estelle M."/>
            <person name="Feng L."/>
            <person name="Finet C."/>
            <person name="Floyd S.K."/>
            <person name="Frommer W.B."/>
            <person name="Fujita T."/>
            <person name="Gramzow L."/>
            <person name="Gutensohn M."/>
            <person name="Harholt J."/>
            <person name="Hattori M."/>
            <person name="Heyl A."/>
            <person name="Hirai T."/>
            <person name="Hiwatashi Y."/>
            <person name="Ishikawa M."/>
            <person name="Iwata M."/>
            <person name="Karol K.G."/>
            <person name="Koehler B."/>
            <person name="Kolukisaoglu U."/>
            <person name="Kubo M."/>
            <person name="Kurata T."/>
            <person name="Lalonde S."/>
            <person name="Li K."/>
            <person name="Li Y."/>
            <person name="Litt A."/>
            <person name="Lyons E."/>
            <person name="Manning G."/>
            <person name="Maruyama T."/>
            <person name="Michael T.P."/>
            <person name="Mikami K."/>
            <person name="Miyazaki S."/>
            <person name="Morinaga S."/>
            <person name="Murata T."/>
            <person name="Mueller-Roeber B."/>
            <person name="Nelson D.R."/>
            <person name="Obara M."/>
            <person name="Oguri Y."/>
            <person name="Olmstead R.G."/>
            <person name="Onodera N."/>
            <person name="Petersen B.L."/>
            <person name="Pils B."/>
            <person name="Prigge M."/>
            <person name="Rensing S.A."/>
            <person name="Riano-Pachon D.M."/>
            <person name="Roberts A.W."/>
            <person name="Sato Y."/>
            <person name="Scheller H.V."/>
            <person name="Schulz B."/>
            <person name="Schulz C."/>
            <person name="Shakirov E.V."/>
            <person name="Shibagaki N."/>
            <person name="Shinohara N."/>
            <person name="Shippen D.E."/>
            <person name="Soerensen I."/>
            <person name="Sotooka R."/>
            <person name="Sugimoto N."/>
            <person name="Sugita M."/>
            <person name="Sumikawa N."/>
            <person name="Tanurdzic M."/>
            <person name="Theissen G."/>
            <person name="Ulvskov P."/>
            <person name="Wakazuki S."/>
            <person name="Weng J.K."/>
            <person name="Willats W.W."/>
            <person name="Wipf D."/>
            <person name="Wolf P.G."/>
            <person name="Yang L."/>
            <person name="Zimmer A.D."/>
            <person name="Zhu Q."/>
            <person name="Mitros T."/>
            <person name="Hellsten U."/>
            <person name="Loque D."/>
            <person name="Otillar R."/>
            <person name="Salamov A."/>
            <person name="Schmutz J."/>
            <person name="Shapiro H."/>
            <person name="Lindquist E."/>
            <person name="Lucas S."/>
            <person name="Rokhsar D."/>
            <person name="Grigoriev I.V."/>
        </authorList>
    </citation>
    <scope>NUCLEOTIDE SEQUENCE [LARGE SCALE GENOMIC DNA]</scope>
</reference>
<gene>
    <name evidence="15" type="ORF">SELMODRAFT_136794</name>
</gene>
<dbReference type="SUPFAM" id="SSF53335">
    <property type="entry name" value="S-adenosyl-L-methionine-dependent methyltransferases"/>
    <property type="match status" value="1"/>
</dbReference>
<comment type="subcellular location">
    <subcellularLocation>
        <location evidence="2">Cytoplasm</location>
    </subcellularLocation>
</comment>
<dbReference type="STRING" id="88036.D8TCC6"/>
<dbReference type="SMR" id="D8TCC6"/>
<keyword evidence="4" id="KW-0963">Cytoplasm</keyword>
<evidence type="ECO:0000256" key="2">
    <source>
        <dbReference type="ARBA" id="ARBA00004496"/>
    </source>
</evidence>
<sequence length="476" mass="53096">MKENYSLVSLAVVVVRLMRIEMGGAFSDVLNGDGEDRLDKEMEYVKRTLGFSIPSLRPENLKLVTEEVAGIVRWKKYLDYVISNVYDKDQNEFERMEPILKQVLRLGSYELLKLEVPAYAVVNEAVKLANAASRAGAGKLANALLRAVASHKEKNTLPVPEVIGNLRSQARALGTIHSHPVWMVRRWTDRYGTEDTLKLMEWNNTRPFYALRANNATGTSRDDLIEQLKKLEVSYVKSPLLEDFVRVTSGLQEVLRSGLIQQGRCTVQDESGGLVVELLDPQPGDLVIDCCAAPGGKSLYIASRLKGKGKVIAVDINKARLQLLKDSAKKAGVSEQVSVYNVDARDMIRGKTGLADRVLLDAPCSGLGVLSKRADLRWRRTLESFEELTKLQDELLDGACKMVRPGGVLVYSTCSIEPDENIDRITSFLARNQNFILEPLEREVPREMVSREGCFYSLPYTHGIDGAFAAKLRHKA</sequence>
<dbReference type="Gene3D" id="1.10.940.10">
    <property type="entry name" value="NusB-like"/>
    <property type="match status" value="1"/>
</dbReference>
<evidence type="ECO:0000256" key="1">
    <source>
        <dbReference type="ARBA" id="ARBA00002724"/>
    </source>
</evidence>
<dbReference type="InterPro" id="IPR001678">
    <property type="entry name" value="MeTrfase_RsmB-F_NOP2_dom"/>
</dbReference>
<comment type="similarity">
    <text evidence="13">Belongs to the class I-like SAM-binding methyltransferase superfamily. RsmB/NOP family.</text>
</comment>
<feature type="binding site" evidence="13">
    <location>
        <position position="343"/>
    </location>
    <ligand>
        <name>S-adenosyl-L-methionine</name>
        <dbReference type="ChEBI" id="CHEBI:59789"/>
    </ligand>
</feature>
<keyword evidence="9 13" id="KW-0694">RNA-binding</keyword>
<keyword evidence="6 13" id="KW-0489">Methyltransferase</keyword>